<gene>
    <name evidence="1" type="ORF">FCM35_KLT16182</name>
</gene>
<evidence type="ECO:0000313" key="2">
    <source>
        <dbReference type="Proteomes" id="UP000623129"/>
    </source>
</evidence>
<dbReference type="Proteomes" id="UP000623129">
    <property type="component" value="Unassembled WGS sequence"/>
</dbReference>
<dbReference type="AlphaFoldDB" id="A0A833RJP5"/>
<name>A0A833RJP5_9POAL</name>
<proteinExistence type="predicted"/>
<dbReference type="Pfam" id="PF10561">
    <property type="entry name" value="C2orf69"/>
    <property type="match status" value="1"/>
</dbReference>
<protein>
    <submittedName>
        <fullName evidence="1">Uncharacterized protein</fullName>
    </submittedName>
</protein>
<comment type="caution">
    <text evidence="1">The sequence shown here is derived from an EMBL/GenBank/DDBJ whole genome shotgun (WGS) entry which is preliminary data.</text>
</comment>
<organism evidence="1 2">
    <name type="scientific">Carex littledalei</name>
    <dbReference type="NCBI Taxonomy" id="544730"/>
    <lineage>
        <taxon>Eukaryota</taxon>
        <taxon>Viridiplantae</taxon>
        <taxon>Streptophyta</taxon>
        <taxon>Embryophyta</taxon>
        <taxon>Tracheophyta</taxon>
        <taxon>Spermatophyta</taxon>
        <taxon>Magnoliopsida</taxon>
        <taxon>Liliopsida</taxon>
        <taxon>Poales</taxon>
        <taxon>Cyperaceae</taxon>
        <taxon>Cyperoideae</taxon>
        <taxon>Cariceae</taxon>
        <taxon>Carex</taxon>
        <taxon>Carex subgen. Euthyceras</taxon>
    </lineage>
</organism>
<dbReference type="EMBL" id="SWLB01000003">
    <property type="protein sequence ID" value="KAF3340411.1"/>
    <property type="molecule type" value="Genomic_DNA"/>
</dbReference>
<keyword evidence="2" id="KW-1185">Reference proteome</keyword>
<evidence type="ECO:0000313" key="1">
    <source>
        <dbReference type="EMBL" id="KAF3340411.1"/>
    </source>
</evidence>
<dbReference type="InterPro" id="IPR018881">
    <property type="entry name" value="C2orf69_mit"/>
</dbReference>
<reference evidence="1" key="1">
    <citation type="submission" date="2020-01" db="EMBL/GenBank/DDBJ databases">
        <title>Genome sequence of Kobresia littledalei, the first chromosome-level genome in the family Cyperaceae.</title>
        <authorList>
            <person name="Qu G."/>
        </authorList>
    </citation>
    <scope>NUCLEOTIDE SEQUENCE</scope>
    <source>
        <strain evidence="1">C.B.Clarke</strain>
        <tissue evidence="1">Leaf</tissue>
    </source>
</reference>
<sequence>MDRWTGVVNVSLSKGGTGPFFKIAASLLLSPFKTLAVPSINAIFFRGDRVEGTGDPLIERLSDSQSLLATLLSKFQNSAVNAWVVEASTYNGAFAMYREMIPTVNSRGEPECYDPVGFPAASSITSFISDCVNQIQDKLSTSISKESIPPTSSQKTIVLGFSKGGTVVNQLVTEISSLAIQDTSKSVHTSTHHNSENFIFPTCSEGFLSSISEFHYIDVGLNCSGAYLTDKAIIKNLGNYLVNNDHCISFFLHGTPRQWNDPYRPWIKKEKDLMLHLLREEACKSEGKLKVLERFYLGDKNPSLHMHFEIIDAVNLS</sequence>
<dbReference type="PANTHER" id="PTHR31296">
    <property type="entry name" value="UPF0565 PROTEIN C2ORF69"/>
    <property type="match status" value="1"/>
</dbReference>
<accession>A0A833RJP5</accession>
<dbReference type="PANTHER" id="PTHR31296:SF1">
    <property type="entry name" value="MITOCHONDRIAL PROTEIN C2ORF69"/>
    <property type="match status" value="1"/>
</dbReference>
<dbReference type="GO" id="GO:0005739">
    <property type="term" value="C:mitochondrion"/>
    <property type="evidence" value="ECO:0007669"/>
    <property type="project" value="TreeGrafter"/>
</dbReference>
<dbReference type="OrthoDB" id="419333at2759"/>